<feature type="domain" description="N-acetyltransferase" evidence="1">
    <location>
        <begin position="136"/>
        <end position="274"/>
    </location>
</feature>
<reference evidence="2" key="1">
    <citation type="submission" date="2019-12" db="EMBL/GenBank/DDBJ databases">
        <title>Clostridiaceae gen. nov. sp. nov., isolated from sediment in Xinjiang, China.</title>
        <authorList>
            <person name="Zhang R."/>
        </authorList>
    </citation>
    <scope>NUCLEOTIDE SEQUENCE</scope>
    <source>
        <strain evidence="2">D2Q-11</strain>
    </source>
</reference>
<dbReference type="SUPFAM" id="SSF55729">
    <property type="entry name" value="Acyl-CoA N-acyltransferases (Nat)"/>
    <property type="match status" value="1"/>
</dbReference>
<evidence type="ECO:0000313" key="3">
    <source>
        <dbReference type="Proteomes" id="UP000724672"/>
    </source>
</evidence>
<organism evidence="2 3">
    <name type="scientific">Anaeromonas frigoriresistens</name>
    <dbReference type="NCBI Taxonomy" id="2683708"/>
    <lineage>
        <taxon>Bacteria</taxon>
        <taxon>Bacillati</taxon>
        <taxon>Bacillota</taxon>
        <taxon>Tissierellia</taxon>
        <taxon>Tissierellales</taxon>
        <taxon>Thermohalobacteraceae</taxon>
        <taxon>Anaeromonas</taxon>
    </lineage>
</organism>
<dbReference type="PROSITE" id="PS51186">
    <property type="entry name" value="GNAT"/>
    <property type="match status" value="1"/>
</dbReference>
<dbReference type="InterPro" id="IPR000182">
    <property type="entry name" value="GNAT_dom"/>
</dbReference>
<accession>A0A942UQT4</accession>
<dbReference type="AlphaFoldDB" id="A0A942UQT4"/>
<name>A0A942UQT4_9FIRM</name>
<dbReference type="Gene3D" id="3.40.630.30">
    <property type="match status" value="1"/>
</dbReference>
<sequence>MKKIEEFTKEIKRDILDFLYKDELFNVFIIHFIENEWKNIGELYISEENKEITGVLHMKFDGNSYFTNFYTKDDKRLKEIAQQIESLNYKRVLLAGKLKDVRKIIELLDKEQDVTPNIYYKFELNSFNDRGIKIDSNFRRAEDNNKDISKIKRFLVGFFKAETPEEINNITNEQKILEELKTGIYFLEYKNETIGMARFSSITQKYMDITTVYIDPKYQKQGFGRELMKGMIRTALSLDKIPVTQTSKLNIGARKTYESLDFIKQEDYAFEFIK</sequence>
<dbReference type="Proteomes" id="UP000724672">
    <property type="component" value="Unassembled WGS sequence"/>
</dbReference>
<dbReference type="InterPro" id="IPR016181">
    <property type="entry name" value="Acyl_CoA_acyltransferase"/>
</dbReference>
<protein>
    <submittedName>
        <fullName evidence="2">GNAT family N-acetyltransferase</fullName>
    </submittedName>
</protein>
<proteinExistence type="predicted"/>
<dbReference type="RefSeq" id="WP_203365422.1">
    <property type="nucleotide sequence ID" value="NZ_WSFT01000016.1"/>
</dbReference>
<dbReference type="Pfam" id="PF00583">
    <property type="entry name" value="Acetyltransf_1"/>
    <property type="match status" value="1"/>
</dbReference>
<gene>
    <name evidence="2" type="ORF">GOQ27_03435</name>
</gene>
<dbReference type="CDD" id="cd04301">
    <property type="entry name" value="NAT_SF"/>
    <property type="match status" value="1"/>
</dbReference>
<dbReference type="EMBL" id="WSFT01000016">
    <property type="protein sequence ID" value="MBS4537498.1"/>
    <property type="molecule type" value="Genomic_DNA"/>
</dbReference>
<keyword evidence="3" id="KW-1185">Reference proteome</keyword>
<dbReference type="GO" id="GO:0016747">
    <property type="term" value="F:acyltransferase activity, transferring groups other than amino-acyl groups"/>
    <property type="evidence" value="ECO:0007669"/>
    <property type="project" value="InterPro"/>
</dbReference>
<comment type="caution">
    <text evidence="2">The sequence shown here is derived from an EMBL/GenBank/DDBJ whole genome shotgun (WGS) entry which is preliminary data.</text>
</comment>
<evidence type="ECO:0000259" key="1">
    <source>
        <dbReference type="PROSITE" id="PS51186"/>
    </source>
</evidence>
<evidence type="ECO:0000313" key="2">
    <source>
        <dbReference type="EMBL" id="MBS4537498.1"/>
    </source>
</evidence>